<dbReference type="RefSeq" id="WP_093659370.1">
    <property type="nucleotide sequence ID" value="NZ_FOET01000006.1"/>
</dbReference>
<dbReference type="Pfam" id="PF02770">
    <property type="entry name" value="Acyl-CoA_dh_M"/>
    <property type="match status" value="1"/>
</dbReference>
<keyword evidence="3 5" id="KW-0285">Flavoprotein</keyword>
<dbReference type="PANTHER" id="PTHR43884">
    <property type="entry name" value="ACYL-COA DEHYDROGENASE"/>
    <property type="match status" value="1"/>
</dbReference>
<dbReference type="InterPro" id="IPR046373">
    <property type="entry name" value="Acyl-CoA_Oxase/DH_mid-dom_sf"/>
</dbReference>
<dbReference type="SUPFAM" id="SSF56645">
    <property type="entry name" value="Acyl-CoA dehydrogenase NM domain-like"/>
    <property type="match status" value="1"/>
</dbReference>
<evidence type="ECO:0000259" key="7">
    <source>
        <dbReference type="Pfam" id="PF02770"/>
    </source>
</evidence>
<gene>
    <name evidence="9" type="ORF">SAMN05216481_10679</name>
</gene>
<dbReference type="STRING" id="403935.SAMN05216481_10679"/>
<accession>A0A1H9F5L6</accession>
<dbReference type="Gene3D" id="1.20.140.10">
    <property type="entry name" value="Butyryl-CoA Dehydrogenase, subunit A, domain 3"/>
    <property type="match status" value="1"/>
</dbReference>
<comment type="similarity">
    <text evidence="2 5">Belongs to the acyl-CoA dehydrogenase family.</text>
</comment>
<dbReference type="GO" id="GO:0005886">
    <property type="term" value="C:plasma membrane"/>
    <property type="evidence" value="ECO:0007669"/>
    <property type="project" value="TreeGrafter"/>
</dbReference>
<dbReference type="Pfam" id="PF00441">
    <property type="entry name" value="Acyl-CoA_dh_1"/>
    <property type="match status" value="1"/>
</dbReference>
<proteinExistence type="inferred from homology"/>
<evidence type="ECO:0000256" key="3">
    <source>
        <dbReference type="ARBA" id="ARBA00022630"/>
    </source>
</evidence>
<evidence type="ECO:0000256" key="2">
    <source>
        <dbReference type="ARBA" id="ARBA00009347"/>
    </source>
</evidence>
<dbReference type="InterPro" id="IPR006091">
    <property type="entry name" value="Acyl-CoA_Oxase/DH_mid-dom"/>
</dbReference>
<evidence type="ECO:0000256" key="1">
    <source>
        <dbReference type="ARBA" id="ARBA00001974"/>
    </source>
</evidence>
<dbReference type="Proteomes" id="UP000199055">
    <property type="component" value="Unassembled WGS sequence"/>
</dbReference>
<evidence type="ECO:0000256" key="5">
    <source>
        <dbReference type="RuleBase" id="RU362125"/>
    </source>
</evidence>
<keyword evidence="5" id="KW-0560">Oxidoreductase</keyword>
<dbReference type="GO" id="GO:0003995">
    <property type="term" value="F:acyl-CoA dehydrogenase activity"/>
    <property type="evidence" value="ECO:0007669"/>
    <property type="project" value="TreeGrafter"/>
</dbReference>
<organism evidence="9 10">
    <name type="scientific">Streptomyces radiopugnans</name>
    <dbReference type="NCBI Taxonomy" id="403935"/>
    <lineage>
        <taxon>Bacteria</taxon>
        <taxon>Bacillati</taxon>
        <taxon>Actinomycetota</taxon>
        <taxon>Actinomycetes</taxon>
        <taxon>Kitasatosporales</taxon>
        <taxon>Streptomycetaceae</taxon>
        <taxon>Streptomyces</taxon>
    </lineage>
</organism>
<evidence type="ECO:0000256" key="4">
    <source>
        <dbReference type="ARBA" id="ARBA00022827"/>
    </source>
</evidence>
<dbReference type="InterPro" id="IPR013786">
    <property type="entry name" value="AcylCoA_DH/ox_N"/>
</dbReference>
<feature type="domain" description="Acyl-CoA oxidase/dehydrogenase middle" evidence="7">
    <location>
        <begin position="125"/>
        <end position="222"/>
    </location>
</feature>
<sequence>MNAGKLASLAGELEDYLGDPHDDRSRMPFARVLEHDEREQYPHGMVSLLQDWGLHHYCLPERWGGRAGDVEVGFQLVRLVARRDPTTATALMITNVAFMPTWIAATDEQGRAAVDAINHGGRMAWGLTEREHGSDILANEMRAEKVPGGYVLTGEKWLIGNATVADVVSVQARTDPRGGPGGWSVFAVDKRRCPAGSVMPLPAERLHGLRAIDMSGIRLDGVFVPEECRIGAEGQGLELALQGAQVARTVICAIALGAVDTALRVTLDFAEQRSIFGRKVADIPYSRRQLAESFADLMVADAVSTAAVRSLQAVPEQASVFSSVVKYFVPTLLDRTMAQLSVVLGARQYLRAHPHYGVYQKMLRDLLAVHFVDGNTVVNLKNVGAQLDGLLAAAVSADDATRAEAAERASGVYDADAPLPVWEPHRQLLVSRGRDDTVVSLPVAVERLRAMAARHGDRRQREWLGRAADLAVRLSGEFARLRAELDLLKRAQGRGYGASAELFRLAERYCALHAAAASVQLAVGSARVFGEGFPDGAVLLLSLERVWRLLHPTETVTDPEVVDRVMEVLRDLHTAPRLFSARPVPVRASAPGPE</sequence>
<dbReference type="InterPro" id="IPR037069">
    <property type="entry name" value="AcylCoA_DH/ox_N_sf"/>
</dbReference>
<feature type="domain" description="Acyl-CoA dehydrogenase/oxidase N-terminal" evidence="8">
    <location>
        <begin position="31"/>
        <end position="112"/>
    </location>
</feature>
<dbReference type="InterPro" id="IPR009100">
    <property type="entry name" value="AcylCoA_DH/oxidase_NM_dom_sf"/>
</dbReference>
<keyword evidence="4 5" id="KW-0274">FAD</keyword>
<dbReference type="EMBL" id="FOET01000006">
    <property type="protein sequence ID" value="SEQ33276.1"/>
    <property type="molecule type" value="Genomic_DNA"/>
</dbReference>
<evidence type="ECO:0000313" key="9">
    <source>
        <dbReference type="EMBL" id="SEQ33276.1"/>
    </source>
</evidence>
<dbReference type="CDD" id="cd00567">
    <property type="entry name" value="ACAD"/>
    <property type="match status" value="1"/>
</dbReference>
<comment type="cofactor">
    <cofactor evidence="1 5">
        <name>FAD</name>
        <dbReference type="ChEBI" id="CHEBI:57692"/>
    </cofactor>
</comment>
<protein>
    <submittedName>
        <fullName evidence="9">Acyl-CoA dehydrogenase</fullName>
    </submittedName>
</protein>
<dbReference type="PANTHER" id="PTHR43884:SF19">
    <property type="entry name" value="ACYL-COA DEHYDROGENASE FADE4-RELATED"/>
    <property type="match status" value="1"/>
</dbReference>
<dbReference type="GO" id="GO:0050660">
    <property type="term" value="F:flavin adenine dinucleotide binding"/>
    <property type="evidence" value="ECO:0007669"/>
    <property type="project" value="InterPro"/>
</dbReference>
<reference evidence="9 10" key="1">
    <citation type="submission" date="2016-10" db="EMBL/GenBank/DDBJ databases">
        <authorList>
            <person name="de Groot N.N."/>
        </authorList>
    </citation>
    <scope>NUCLEOTIDE SEQUENCE [LARGE SCALE GENOMIC DNA]</scope>
    <source>
        <strain evidence="9 10">CGMCC 4.3519</strain>
    </source>
</reference>
<dbReference type="Gene3D" id="2.40.110.10">
    <property type="entry name" value="Butyryl-CoA Dehydrogenase, subunit A, domain 2"/>
    <property type="match status" value="1"/>
</dbReference>
<feature type="domain" description="Acyl-CoA dehydrogenase/oxidase C-terminal" evidence="6">
    <location>
        <begin position="234"/>
        <end position="386"/>
    </location>
</feature>
<evidence type="ECO:0000313" key="10">
    <source>
        <dbReference type="Proteomes" id="UP000199055"/>
    </source>
</evidence>
<name>A0A1H9F5L6_9ACTN</name>
<evidence type="ECO:0000259" key="8">
    <source>
        <dbReference type="Pfam" id="PF02771"/>
    </source>
</evidence>
<keyword evidence="10" id="KW-1185">Reference proteome</keyword>
<dbReference type="AlphaFoldDB" id="A0A1H9F5L6"/>
<evidence type="ECO:0000259" key="6">
    <source>
        <dbReference type="Pfam" id="PF00441"/>
    </source>
</evidence>
<dbReference type="Gene3D" id="1.10.540.10">
    <property type="entry name" value="Acyl-CoA dehydrogenase/oxidase, N-terminal domain"/>
    <property type="match status" value="1"/>
</dbReference>
<dbReference type="Pfam" id="PF02771">
    <property type="entry name" value="Acyl-CoA_dh_N"/>
    <property type="match status" value="1"/>
</dbReference>
<dbReference type="SUPFAM" id="SSF47203">
    <property type="entry name" value="Acyl-CoA dehydrogenase C-terminal domain-like"/>
    <property type="match status" value="1"/>
</dbReference>
<dbReference type="InterPro" id="IPR036250">
    <property type="entry name" value="AcylCo_DH-like_C"/>
</dbReference>
<dbReference type="InterPro" id="IPR009075">
    <property type="entry name" value="AcylCo_DH/oxidase_C"/>
</dbReference>